<dbReference type="PROSITE" id="PS50234">
    <property type="entry name" value="VWFA"/>
    <property type="match status" value="1"/>
</dbReference>
<name>A0A7M2WSS6_9BACT</name>
<dbReference type="CDD" id="cd00198">
    <property type="entry name" value="vWFA"/>
    <property type="match status" value="1"/>
</dbReference>
<dbReference type="InterPro" id="IPR002035">
    <property type="entry name" value="VWF_A"/>
</dbReference>
<evidence type="ECO:0000256" key="1">
    <source>
        <dbReference type="SAM" id="SignalP"/>
    </source>
</evidence>
<dbReference type="SMART" id="SM00327">
    <property type="entry name" value="VWA"/>
    <property type="match status" value="1"/>
</dbReference>
<dbReference type="RefSeq" id="WP_206291503.1">
    <property type="nucleotide sequence ID" value="NZ_CP063458.1"/>
</dbReference>
<organism evidence="3 4">
    <name type="scientific">Humisphaera borealis</name>
    <dbReference type="NCBI Taxonomy" id="2807512"/>
    <lineage>
        <taxon>Bacteria</taxon>
        <taxon>Pseudomonadati</taxon>
        <taxon>Planctomycetota</taxon>
        <taxon>Phycisphaerae</taxon>
        <taxon>Tepidisphaerales</taxon>
        <taxon>Tepidisphaeraceae</taxon>
        <taxon>Humisphaera</taxon>
    </lineage>
</organism>
<dbReference type="KEGG" id="hbs:IPV69_20060"/>
<dbReference type="Gene3D" id="3.40.50.410">
    <property type="entry name" value="von Willebrand factor, type A domain"/>
    <property type="match status" value="1"/>
</dbReference>
<accession>A0A7M2WSS6</accession>
<reference evidence="3 4" key="1">
    <citation type="submission" date="2020-10" db="EMBL/GenBank/DDBJ databases">
        <title>Wide distribution of Phycisphaera-like planctomycetes from WD2101 soil group in peatlands and genome analysis of the first cultivated representative.</title>
        <authorList>
            <person name="Dedysh S.N."/>
            <person name="Beletsky A.V."/>
            <person name="Ivanova A."/>
            <person name="Kulichevskaya I.S."/>
            <person name="Suzina N.E."/>
            <person name="Philippov D.A."/>
            <person name="Rakitin A.L."/>
            <person name="Mardanov A.V."/>
            <person name="Ravin N.V."/>
        </authorList>
    </citation>
    <scope>NUCLEOTIDE SEQUENCE [LARGE SCALE GENOMIC DNA]</scope>
    <source>
        <strain evidence="3 4">M1803</strain>
    </source>
</reference>
<dbReference type="Pfam" id="PF00092">
    <property type="entry name" value="VWA"/>
    <property type="match status" value="1"/>
</dbReference>
<keyword evidence="1" id="KW-0732">Signal</keyword>
<gene>
    <name evidence="3" type="ORF">IPV69_20060</name>
</gene>
<evidence type="ECO:0000313" key="3">
    <source>
        <dbReference type="EMBL" id="QOV88516.1"/>
    </source>
</evidence>
<protein>
    <submittedName>
        <fullName evidence="3">VWA domain-containing protein</fullName>
    </submittedName>
</protein>
<feature type="chain" id="PRO_5034254172" evidence="1">
    <location>
        <begin position="26"/>
        <end position="389"/>
    </location>
</feature>
<feature type="domain" description="VWFA" evidence="2">
    <location>
        <begin position="52"/>
        <end position="242"/>
    </location>
</feature>
<dbReference type="InterPro" id="IPR036465">
    <property type="entry name" value="vWFA_dom_sf"/>
</dbReference>
<sequence length="389" mass="42234">MRHLTRGFVAAVLYSTMALSPAAIAADGERIAIPKPADAPAGQPAADKPHIDVVFAIDCSGSMGAVIETAKQKVWTIVNQTAKAKPSPVLRIGLIGYGNGMGPFRNFPLTDDLDEVYKNLMTFKDEGWGSEFVGLAVDRATNEMKWADGKQTLKVIYVVGNETARQGPADKDYAKTAPLAIAKGIIVNAIYCGDVDYQNAPPTWREMAKLADGQYMEIAQTGGAIYVATPFDDELAKLSGDLNKTYCGYGSRAKDGFALQTAGDASAAGLSGQVAAERAVAKSAAQYSNARWDLVDACKDKNFKLEELKDDQLPDELKKLKPEERRAYIDKLAKEREAVQAKIKEISVKRDAHIKAEVEKKGLTGDKAFDEAVRKSLTEQAEKKGYKFE</sequence>
<dbReference type="Proteomes" id="UP000593765">
    <property type="component" value="Chromosome"/>
</dbReference>
<dbReference type="SUPFAM" id="SSF53300">
    <property type="entry name" value="vWA-like"/>
    <property type="match status" value="1"/>
</dbReference>
<dbReference type="AlphaFoldDB" id="A0A7M2WSS6"/>
<feature type="signal peptide" evidence="1">
    <location>
        <begin position="1"/>
        <end position="25"/>
    </location>
</feature>
<keyword evidence="4" id="KW-1185">Reference proteome</keyword>
<evidence type="ECO:0000259" key="2">
    <source>
        <dbReference type="PROSITE" id="PS50234"/>
    </source>
</evidence>
<dbReference type="EMBL" id="CP063458">
    <property type="protein sequence ID" value="QOV88516.1"/>
    <property type="molecule type" value="Genomic_DNA"/>
</dbReference>
<proteinExistence type="predicted"/>
<evidence type="ECO:0000313" key="4">
    <source>
        <dbReference type="Proteomes" id="UP000593765"/>
    </source>
</evidence>